<sequence>MTEVADIVKVGYCFTLTRARGRNHLRHNNVVTSSVTLHGAPACEEPGGGGGARAEIPGARRVSRTEFHVGGGGGVGSALAARGRRATI</sequence>
<name>A0A4C1YB60_EUMVA</name>
<dbReference type="AlphaFoldDB" id="A0A4C1YB60"/>
<protein>
    <submittedName>
        <fullName evidence="1">Uncharacterized protein</fullName>
    </submittedName>
</protein>
<comment type="caution">
    <text evidence="1">The sequence shown here is derived from an EMBL/GenBank/DDBJ whole genome shotgun (WGS) entry which is preliminary data.</text>
</comment>
<evidence type="ECO:0000313" key="1">
    <source>
        <dbReference type="EMBL" id="GBP73306.1"/>
    </source>
</evidence>
<dbReference type="EMBL" id="BGZK01001169">
    <property type="protein sequence ID" value="GBP73306.1"/>
    <property type="molecule type" value="Genomic_DNA"/>
</dbReference>
<reference evidence="1 2" key="1">
    <citation type="journal article" date="2019" name="Commun. Biol.">
        <title>The bagworm genome reveals a unique fibroin gene that provides high tensile strength.</title>
        <authorList>
            <person name="Kono N."/>
            <person name="Nakamura H."/>
            <person name="Ohtoshi R."/>
            <person name="Tomita M."/>
            <person name="Numata K."/>
            <person name="Arakawa K."/>
        </authorList>
    </citation>
    <scope>NUCLEOTIDE SEQUENCE [LARGE SCALE GENOMIC DNA]</scope>
</reference>
<evidence type="ECO:0000313" key="2">
    <source>
        <dbReference type="Proteomes" id="UP000299102"/>
    </source>
</evidence>
<gene>
    <name evidence="1" type="ORF">EVAR_52832_1</name>
</gene>
<organism evidence="1 2">
    <name type="scientific">Eumeta variegata</name>
    <name type="common">Bagworm moth</name>
    <name type="synonym">Eumeta japonica</name>
    <dbReference type="NCBI Taxonomy" id="151549"/>
    <lineage>
        <taxon>Eukaryota</taxon>
        <taxon>Metazoa</taxon>
        <taxon>Ecdysozoa</taxon>
        <taxon>Arthropoda</taxon>
        <taxon>Hexapoda</taxon>
        <taxon>Insecta</taxon>
        <taxon>Pterygota</taxon>
        <taxon>Neoptera</taxon>
        <taxon>Endopterygota</taxon>
        <taxon>Lepidoptera</taxon>
        <taxon>Glossata</taxon>
        <taxon>Ditrysia</taxon>
        <taxon>Tineoidea</taxon>
        <taxon>Psychidae</taxon>
        <taxon>Oiketicinae</taxon>
        <taxon>Eumeta</taxon>
    </lineage>
</organism>
<proteinExistence type="predicted"/>
<keyword evidence="2" id="KW-1185">Reference proteome</keyword>
<accession>A0A4C1YB60</accession>
<dbReference type="Proteomes" id="UP000299102">
    <property type="component" value="Unassembled WGS sequence"/>
</dbReference>